<dbReference type="PANTHER" id="PTHR11552:SF147">
    <property type="entry name" value="CHOLINE DEHYDROGENASE, MITOCHONDRIAL"/>
    <property type="match status" value="1"/>
</dbReference>
<dbReference type="InterPro" id="IPR000172">
    <property type="entry name" value="GMC_OxRdtase_N"/>
</dbReference>
<dbReference type="Proteomes" id="UP000249218">
    <property type="component" value="Unassembled WGS sequence"/>
</dbReference>
<dbReference type="PIRSF" id="PIRSF000137">
    <property type="entry name" value="Alcohol_oxidase"/>
    <property type="match status" value="1"/>
</dbReference>
<comment type="cofactor">
    <cofactor evidence="1 5">
        <name>FAD</name>
        <dbReference type="ChEBI" id="CHEBI:57692"/>
    </cofactor>
</comment>
<keyword evidence="3" id="KW-0285">Flavoprotein</keyword>
<evidence type="ECO:0000256" key="1">
    <source>
        <dbReference type="ARBA" id="ARBA00001974"/>
    </source>
</evidence>
<feature type="binding site" evidence="5">
    <location>
        <begin position="559"/>
        <end position="560"/>
    </location>
    <ligand>
        <name>FAD</name>
        <dbReference type="ChEBI" id="CHEBI:57692"/>
    </ligand>
</feature>
<dbReference type="PROSITE" id="PS00624">
    <property type="entry name" value="GMC_OXRED_2"/>
    <property type="match status" value="1"/>
</dbReference>
<dbReference type="InterPro" id="IPR007867">
    <property type="entry name" value="GMC_OxRtase_C"/>
</dbReference>
<dbReference type="SUPFAM" id="SSF51905">
    <property type="entry name" value="FAD/NAD(P)-binding domain"/>
    <property type="match status" value="1"/>
</dbReference>
<dbReference type="Gene3D" id="3.50.50.60">
    <property type="entry name" value="FAD/NAD(P)-binding domain"/>
    <property type="match status" value="1"/>
</dbReference>
<evidence type="ECO:0000256" key="4">
    <source>
        <dbReference type="ARBA" id="ARBA00022827"/>
    </source>
</evidence>
<keyword evidence="8" id="KW-1185">Reference proteome</keyword>
<dbReference type="InterPro" id="IPR012132">
    <property type="entry name" value="GMC_OxRdtase"/>
</dbReference>
<dbReference type="Pfam" id="PF05199">
    <property type="entry name" value="GMC_oxred_C"/>
    <property type="match status" value="1"/>
</dbReference>
<evidence type="ECO:0000313" key="8">
    <source>
        <dbReference type="Proteomes" id="UP000249218"/>
    </source>
</evidence>
<dbReference type="PANTHER" id="PTHR11552">
    <property type="entry name" value="GLUCOSE-METHANOL-CHOLINE GMC OXIDOREDUCTASE"/>
    <property type="match status" value="1"/>
</dbReference>
<dbReference type="GO" id="GO:0016614">
    <property type="term" value="F:oxidoreductase activity, acting on CH-OH group of donors"/>
    <property type="evidence" value="ECO:0007669"/>
    <property type="project" value="InterPro"/>
</dbReference>
<dbReference type="OrthoDB" id="269227at2759"/>
<gene>
    <name evidence="7" type="primary">HaOG208791</name>
    <name evidence="7" type="ORF">B5X24_HaOG208791</name>
</gene>
<comment type="similarity">
    <text evidence="2">Belongs to the GMC oxidoreductase family.</text>
</comment>
<dbReference type="Pfam" id="PF00732">
    <property type="entry name" value="GMC_oxred_N"/>
    <property type="match status" value="1"/>
</dbReference>
<evidence type="ECO:0000259" key="6">
    <source>
        <dbReference type="PROSITE" id="PS00624"/>
    </source>
</evidence>
<dbReference type="SUPFAM" id="SSF54373">
    <property type="entry name" value="FAD-linked reductases, C-terminal domain"/>
    <property type="match status" value="1"/>
</dbReference>
<dbReference type="AlphaFoldDB" id="A0A2W1BM44"/>
<keyword evidence="4 5" id="KW-0274">FAD</keyword>
<evidence type="ECO:0000313" key="7">
    <source>
        <dbReference type="EMBL" id="PZC73780.1"/>
    </source>
</evidence>
<dbReference type="EMBL" id="KZ150085">
    <property type="protein sequence ID" value="PZC73780.1"/>
    <property type="molecule type" value="Genomic_DNA"/>
</dbReference>
<sequence>MEAAGAVSYFKKVEIILRWLTILNLTAYEWPKPACVKDGDQFDFIVVGGGTAGCLIASRLVETGNVSVLLIEAGTYPPLESDLSGLFPFLKDSKYDWNFTSVPDDLAAKNHKDNVIHMSQGKMLGGSGSSGFGAYARGYPHDYDDWAAITNDSSWSWKEVLPIFQENEKLIDEKILKSQDHYYGTKGKIYLKKTYYKRNRNFFNALKEIGYDYHIDINPNHPIGFTNLMFNIGNKTRQSTAHKFLSPLKNHPNLHLLINTLATKIILNDKKTAIGVEVMTADNKLLRLNAKKEVIVTAGTIKSPHLLMLSGIGPKRHLEKKGIKVIADLPVGHNFQDHVNSILVYKMTKASLASNLGDPYEYPYVVFDGYVALNKSQRYADYETICAHFGDSLTFEGLCAFFFSYNNEFCDTLNKGLDNKEVLLVFITYLNPESRGRILLNSTDPRDYPLIIPKYYSKSIDIKKHGSYLADFNRVLHSTYFRQVEAELVDPKLKSCKGLERGTKKYWECYAVATGDTAHYFVGTCAMGTVLDSKLRVHGVKHLRVADASVMPTNVRGLPQGTVMMIAQKAADMIIEEHGLKQQNTQCD</sequence>
<feature type="domain" description="Glucose-methanol-choline oxidoreductase N-terminal" evidence="6">
    <location>
        <begin position="299"/>
        <end position="313"/>
    </location>
</feature>
<accession>A0A2W1BM44</accession>
<name>A0A2W1BM44_HELAM</name>
<evidence type="ECO:0000256" key="3">
    <source>
        <dbReference type="ARBA" id="ARBA00022630"/>
    </source>
</evidence>
<proteinExistence type="inferred from homology"/>
<dbReference type="Gene3D" id="3.30.560.10">
    <property type="entry name" value="Glucose Oxidase, domain 3"/>
    <property type="match status" value="1"/>
</dbReference>
<dbReference type="InterPro" id="IPR036188">
    <property type="entry name" value="FAD/NAD-bd_sf"/>
</dbReference>
<evidence type="ECO:0000256" key="5">
    <source>
        <dbReference type="PIRSR" id="PIRSR000137-2"/>
    </source>
</evidence>
<protein>
    <recommendedName>
        <fullName evidence="6">Glucose-methanol-choline oxidoreductase N-terminal domain-containing protein</fullName>
    </recommendedName>
</protein>
<reference evidence="7 8" key="1">
    <citation type="journal article" date="2017" name="BMC Biol.">
        <title>Genomic innovations, transcriptional plasticity and gene loss underlying the evolution and divergence of two highly polyphagous and invasive Helicoverpa pest species.</title>
        <authorList>
            <person name="Pearce S.L."/>
            <person name="Clarke D.F."/>
            <person name="East P.D."/>
            <person name="Elfekih S."/>
            <person name="Gordon K.H."/>
            <person name="Jermiin L.S."/>
            <person name="McGaughran A."/>
            <person name="Oakeshott J.G."/>
            <person name="Papanikolaou A."/>
            <person name="Perera O.P."/>
            <person name="Rane R.V."/>
            <person name="Richards S."/>
            <person name="Tay W.T."/>
            <person name="Walsh T.K."/>
            <person name="Anderson A."/>
            <person name="Anderson C.J."/>
            <person name="Asgari S."/>
            <person name="Board P.G."/>
            <person name="Bretschneider A."/>
            <person name="Campbell P.M."/>
            <person name="Chertemps T."/>
            <person name="Christeller J.T."/>
            <person name="Coppin C.W."/>
            <person name="Downes S.J."/>
            <person name="Duan G."/>
            <person name="Farnsworth C.A."/>
            <person name="Good R.T."/>
            <person name="Han L.B."/>
            <person name="Han Y.C."/>
            <person name="Hatje K."/>
            <person name="Horne I."/>
            <person name="Huang Y.P."/>
            <person name="Hughes D.S."/>
            <person name="Jacquin-Joly E."/>
            <person name="James W."/>
            <person name="Jhangiani S."/>
            <person name="Kollmar M."/>
            <person name="Kuwar S.S."/>
            <person name="Li S."/>
            <person name="Liu N.Y."/>
            <person name="Maibeche M.T."/>
            <person name="Miller J.R."/>
            <person name="Montagne N."/>
            <person name="Perry T."/>
            <person name="Qu J."/>
            <person name="Song S.V."/>
            <person name="Sutton G.G."/>
            <person name="Vogel H."/>
            <person name="Walenz B.P."/>
            <person name="Xu W."/>
            <person name="Zhang H.J."/>
            <person name="Zou Z."/>
            <person name="Batterham P."/>
            <person name="Edwards O.R."/>
            <person name="Feyereisen R."/>
            <person name="Gibbs R.A."/>
            <person name="Heckel D.G."/>
            <person name="McGrath A."/>
            <person name="Robin C."/>
            <person name="Scherer S.E."/>
            <person name="Worley K.C."/>
            <person name="Wu Y.D."/>
        </authorList>
    </citation>
    <scope>NUCLEOTIDE SEQUENCE [LARGE SCALE GENOMIC DNA]</scope>
    <source>
        <strain evidence="7">Harm_GR_Male_#8</strain>
        <tissue evidence="7">Whole organism</tissue>
    </source>
</reference>
<dbReference type="GO" id="GO:0050660">
    <property type="term" value="F:flavin adenine dinucleotide binding"/>
    <property type="evidence" value="ECO:0007669"/>
    <property type="project" value="InterPro"/>
</dbReference>
<organism evidence="7 8">
    <name type="scientific">Helicoverpa armigera</name>
    <name type="common">Cotton bollworm</name>
    <name type="synonym">Heliothis armigera</name>
    <dbReference type="NCBI Taxonomy" id="29058"/>
    <lineage>
        <taxon>Eukaryota</taxon>
        <taxon>Metazoa</taxon>
        <taxon>Ecdysozoa</taxon>
        <taxon>Arthropoda</taxon>
        <taxon>Hexapoda</taxon>
        <taxon>Insecta</taxon>
        <taxon>Pterygota</taxon>
        <taxon>Neoptera</taxon>
        <taxon>Endopterygota</taxon>
        <taxon>Lepidoptera</taxon>
        <taxon>Glossata</taxon>
        <taxon>Ditrysia</taxon>
        <taxon>Noctuoidea</taxon>
        <taxon>Noctuidae</taxon>
        <taxon>Heliothinae</taxon>
        <taxon>Helicoverpa</taxon>
    </lineage>
</organism>
<evidence type="ECO:0000256" key="2">
    <source>
        <dbReference type="ARBA" id="ARBA00010790"/>
    </source>
</evidence>